<organism evidence="1 2">
    <name type="scientific">Cutibacterium modestum HL044PA1</name>
    <dbReference type="NCBI Taxonomy" id="765109"/>
    <lineage>
        <taxon>Bacteria</taxon>
        <taxon>Bacillati</taxon>
        <taxon>Actinomycetota</taxon>
        <taxon>Actinomycetes</taxon>
        <taxon>Propionibacteriales</taxon>
        <taxon>Propionibacteriaceae</taxon>
        <taxon>Cutibacterium</taxon>
        <taxon>Cutibacterium modestum</taxon>
    </lineage>
</organism>
<accession>A0ABP2KB75</accession>
<gene>
    <name evidence="1" type="ORF">HMPREF9607_00518</name>
</gene>
<dbReference type="EMBL" id="ADZU01000011">
    <property type="protein sequence ID" value="EFS93305.1"/>
    <property type="molecule type" value="Genomic_DNA"/>
</dbReference>
<proteinExistence type="predicted"/>
<dbReference type="Proteomes" id="UP000003179">
    <property type="component" value="Unassembled WGS sequence"/>
</dbReference>
<evidence type="ECO:0000313" key="2">
    <source>
        <dbReference type="Proteomes" id="UP000003179"/>
    </source>
</evidence>
<keyword evidence="2" id="KW-1185">Reference proteome</keyword>
<reference evidence="1" key="1">
    <citation type="submission" date="2010-08" db="EMBL/GenBank/DDBJ databases">
        <authorList>
            <person name="Weinstock G."/>
            <person name="Sodergren E."/>
            <person name="Clifton S."/>
            <person name="Fulton L."/>
            <person name="Fulton B."/>
            <person name="Courtney L."/>
            <person name="Fronick C."/>
            <person name="Harrison M."/>
            <person name="Strong C."/>
            <person name="Farmer C."/>
            <person name="Delahaunty K."/>
            <person name="Markovic C."/>
            <person name="Hall O."/>
            <person name="Minx P."/>
            <person name="Tomlinson C."/>
            <person name="Mitreva M."/>
            <person name="Hou S."/>
            <person name="Chen J."/>
            <person name="Wollam A."/>
            <person name="Pepin K.H."/>
            <person name="Johnson M."/>
            <person name="Bhonagiri V."/>
            <person name="Zhang X."/>
            <person name="Suruliraj S."/>
            <person name="Warren W."/>
            <person name="Chinwalla A."/>
            <person name="Mardis E.R."/>
            <person name="Wilson R.K."/>
        </authorList>
    </citation>
    <scope>NUCLEOTIDE SEQUENCE [LARGE SCALE GENOMIC DNA]</scope>
    <source>
        <strain evidence="1">HL044PA1</strain>
    </source>
</reference>
<name>A0ABP2KB75_9ACTN</name>
<comment type="caution">
    <text evidence="1">The sequence shown here is derived from an EMBL/GenBank/DDBJ whole genome shotgun (WGS) entry which is preliminary data.</text>
</comment>
<sequence>MAGASRPVPTGSGTFRKTTFGSEQLFIVTFLDEVLIEERS</sequence>
<protein>
    <submittedName>
        <fullName evidence="1">Uncharacterized protein</fullName>
    </submittedName>
</protein>
<evidence type="ECO:0000313" key="1">
    <source>
        <dbReference type="EMBL" id="EFS93305.1"/>
    </source>
</evidence>